<dbReference type="Gene3D" id="2.30.40.10">
    <property type="entry name" value="Urease, subunit C, domain 1"/>
    <property type="match status" value="1"/>
</dbReference>
<accession>A0A133UPF1</accession>
<reference evidence="3 4" key="1">
    <citation type="journal article" date="2016" name="Sci. Rep.">
        <title>Metabolic traits of an uncultured archaeal lineage -MSBL1- from brine pools of the Red Sea.</title>
        <authorList>
            <person name="Mwirichia R."/>
            <person name="Alam I."/>
            <person name="Rashid M."/>
            <person name="Vinu M."/>
            <person name="Ba-Alawi W."/>
            <person name="Anthony Kamau A."/>
            <person name="Kamanda Ngugi D."/>
            <person name="Goker M."/>
            <person name="Klenk H.P."/>
            <person name="Bajic V."/>
            <person name="Stingl U."/>
        </authorList>
    </citation>
    <scope>NUCLEOTIDE SEQUENCE [LARGE SCALE GENOMIC DNA]</scope>
    <source>
        <strain evidence="3">SCGC-AAA259I09</strain>
    </source>
</reference>
<dbReference type="GO" id="GO:0000034">
    <property type="term" value="F:adenine deaminase activity"/>
    <property type="evidence" value="ECO:0007669"/>
    <property type="project" value="TreeGrafter"/>
</dbReference>
<dbReference type="InterPro" id="IPR032466">
    <property type="entry name" value="Metal_Hydrolase"/>
</dbReference>
<dbReference type="EMBL" id="LHXR01000108">
    <property type="protein sequence ID" value="KXA96104.1"/>
    <property type="molecule type" value="Genomic_DNA"/>
</dbReference>
<dbReference type="Proteomes" id="UP000070463">
    <property type="component" value="Unassembled WGS sequence"/>
</dbReference>
<dbReference type="PANTHER" id="PTHR11113">
    <property type="entry name" value="N-ACETYLGLUCOSAMINE-6-PHOSPHATE DEACETYLASE"/>
    <property type="match status" value="1"/>
</dbReference>
<feature type="non-terminal residue" evidence="3">
    <location>
        <position position="327"/>
    </location>
</feature>
<evidence type="ECO:0000313" key="4">
    <source>
        <dbReference type="Proteomes" id="UP000070463"/>
    </source>
</evidence>
<name>A0A133UPF1_9EURY</name>
<dbReference type="Gene3D" id="3.20.20.140">
    <property type="entry name" value="Metal-dependent hydrolases"/>
    <property type="match status" value="1"/>
</dbReference>
<gene>
    <name evidence="3" type="ORF">AKJ37_06035</name>
</gene>
<feature type="domain" description="Amidohydrolase-related" evidence="2">
    <location>
        <begin position="71"/>
        <end position="327"/>
    </location>
</feature>
<proteinExistence type="predicted"/>
<dbReference type="InterPro" id="IPR006680">
    <property type="entry name" value="Amidohydro-rel"/>
</dbReference>
<dbReference type="PANTHER" id="PTHR11113:SF2">
    <property type="entry name" value="ADENINE DEAMINASE"/>
    <property type="match status" value="1"/>
</dbReference>
<evidence type="ECO:0000256" key="1">
    <source>
        <dbReference type="ARBA" id="ARBA00022801"/>
    </source>
</evidence>
<dbReference type="SUPFAM" id="SSF51556">
    <property type="entry name" value="Metallo-dependent hydrolases"/>
    <property type="match status" value="1"/>
</dbReference>
<sequence>MLTRKELSDWLNSDEPEADLFISNGNLVNVHTKEVHSADIAIKGDRIAMVSDEANVLVGESTKVIDAEDKFITPGLIDTHFHVAGTYLTMTKLAEALLNRGTTAIATDFYEYGAVSGVEAIKFALKESKETPLKILFNVPLLAYYQNNPFGNTDKVQPKELSKMISWPDTVAINEVQSIMLDDPEVKKLVEKSFNHGKAIQGHAPLPSEKELAALQALGPSSDHESIKSEEVLEKIRRGVKIMIREGSAATNLNNVIEVLTENKVASRHFMFCTDEEDALDLSSLGHMDFKVKKAISRGLDPVTAVQIATINAAEFFKVDDELGSIA</sequence>
<keyword evidence="1" id="KW-0378">Hydrolase</keyword>
<dbReference type="InterPro" id="IPR011059">
    <property type="entry name" value="Metal-dep_hydrolase_composite"/>
</dbReference>
<evidence type="ECO:0000259" key="2">
    <source>
        <dbReference type="Pfam" id="PF01979"/>
    </source>
</evidence>
<dbReference type="SUPFAM" id="SSF51338">
    <property type="entry name" value="Composite domain of metallo-dependent hydrolases"/>
    <property type="match status" value="1"/>
</dbReference>
<dbReference type="AlphaFoldDB" id="A0A133UPF1"/>
<keyword evidence="4" id="KW-1185">Reference proteome</keyword>
<protein>
    <recommendedName>
        <fullName evidence="2">Amidohydrolase-related domain-containing protein</fullName>
    </recommendedName>
</protein>
<evidence type="ECO:0000313" key="3">
    <source>
        <dbReference type="EMBL" id="KXA96104.1"/>
    </source>
</evidence>
<dbReference type="Pfam" id="PF01979">
    <property type="entry name" value="Amidohydro_1"/>
    <property type="match status" value="1"/>
</dbReference>
<organism evidence="3 4">
    <name type="scientific">candidate division MSBL1 archaeon SCGC-AAA259I09</name>
    <dbReference type="NCBI Taxonomy" id="1698267"/>
    <lineage>
        <taxon>Archaea</taxon>
        <taxon>Methanobacteriati</taxon>
        <taxon>Methanobacteriota</taxon>
        <taxon>candidate division MSBL1</taxon>
    </lineage>
</organism>
<comment type="caution">
    <text evidence="3">The sequence shown here is derived from an EMBL/GenBank/DDBJ whole genome shotgun (WGS) entry which is preliminary data.</text>
</comment>